<comment type="similarity">
    <text evidence="1 2">Belongs to the reduced folate carrier (RFC) transporter (TC 2.A.48) family.</text>
</comment>
<organism evidence="4 5">
    <name type="scientific">Folsomia candida</name>
    <name type="common">Springtail</name>
    <dbReference type="NCBI Taxonomy" id="158441"/>
    <lineage>
        <taxon>Eukaryota</taxon>
        <taxon>Metazoa</taxon>
        <taxon>Ecdysozoa</taxon>
        <taxon>Arthropoda</taxon>
        <taxon>Hexapoda</taxon>
        <taxon>Collembola</taxon>
        <taxon>Entomobryomorpha</taxon>
        <taxon>Isotomoidea</taxon>
        <taxon>Isotomidae</taxon>
        <taxon>Proisotominae</taxon>
        <taxon>Folsomia</taxon>
    </lineage>
</organism>
<evidence type="ECO:0000256" key="2">
    <source>
        <dbReference type="PIRNR" id="PIRNR028739"/>
    </source>
</evidence>
<evidence type="ECO:0000256" key="1">
    <source>
        <dbReference type="ARBA" id="ARBA00005773"/>
    </source>
</evidence>
<dbReference type="OMA" id="VWISYAG"/>
<keyword evidence="2" id="KW-0813">Transport</keyword>
<feature type="transmembrane region" description="Helical" evidence="3">
    <location>
        <begin position="161"/>
        <end position="182"/>
    </location>
</feature>
<dbReference type="NCBIfam" id="TIGR00806">
    <property type="entry name" value="rfc"/>
    <property type="match status" value="1"/>
</dbReference>
<keyword evidence="2 3" id="KW-0472">Membrane</keyword>
<feature type="transmembrane region" description="Helical" evidence="3">
    <location>
        <begin position="303"/>
        <end position="319"/>
    </location>
</feature>
<evidence type="ECO:0000256" key="3">
    <source>
        <dbReference type="SAM" id="Phobius"/>
    </source>
</evidence>
<dbReference type="Pfam" id="PF01770">
    <property type="entry name" value="Folate_carrier"/>
    <property type="match status" value="1"/>
</dbReference>
<dbReference type="PIRSF" id="PIRSF028739">
    <property type="entry name" value="Folate_carrier"/>
    <property type="match status" value="1"/>
</dbReference>
<dbReference type="InterPro" id="IPR036259">
    <property type="entry name" value="MFS_trans_sf"/>
</dbReference>
<dbReference type="Proteomes" id="UP000198287">
    <property type="component" value="Unassembled WGS sequence"/>
</dbReference>
<keyword evidence="3" id="KW-1133">Transmembrane helix</keyword>
<feature type="transmembrane region" description="Helical" evidence="3">
    <location>
        <begin position="96"/>
        <end position="117"/>
    </location>
</feature>
<gene>
    <name evidence="4" type="ORF">Fcan01_18467</name>
</gene>
<feature type="transmembrane region" description="Helical" evidence="3">
    <location>
        <begin position="72"/>
        <end position="90"/>
    </location>
</feature>
<dbReference type="Gene3D" id="1.20.1250.20">
    <property type="entry name" value="MFS general substrate transporter like domains"/>
    <property type="match status" value="1"/>
</dbReference>
<comment type="caution">
    <text evidence="4">The sequence shown here is derived from an EMBL/GenBank/DDBJ whole genome shotgun (WGS) entry which is preliminary data.</text>
</comment>
<accession>A0A226DMJ8</accession>
<evidence type="ECO:0000313" key="5">
    <source>
        <dbReference type="Proteomes" id="UP000198287"/>
    </source>
</evidence>
<dbReference type="PANTHER" id="PTHR10686:SF18">
    <property type="entry name" value="IP11787P-RELATED"/>
    <property type="match status" value="1"/>
</dbReference>
<keyword evidence="3" id="KW-0812">Transmembrane</keyword>
<sequence>MEKWQKISLILCTFGFFKELRPSEPFITEYIVNFKNVTSQELIHVAFPVSTYSSLAALAIVFLVTDFLRYRLVIIFEGLMYILTWAILILGSDLEAIIWVEVFYGIACSTEVAYYTYTYAKVEKDRYKKVTSHTSSALYAGKFVGGLLAQLLVTFQLMNYHQLTCLTLAFSILGFIATLFLPKVKSSIYFHRYERAVEQPGVPVEIPVAERHDISTASRLWNDFMEAYSNTYILKWSLWWALASAGQYQVVNYIQVLWEQINQETQLEPYNGVVKALHTLLSAVLCLAVGYVKLRWSQWGERLLGILSLLQGGLLVWMARSSYLYTAYICYTVFRTIHPVMLTIASAEVAQGISKDSHGLVFGINTFLALLLQTLLTIVVSDEKGLALDVKQQFIIYGGYFSVLGAAFVLASAWSSAYLIYRKKSHRNRFNDQLPDNAGVKFCNANEPCSLLDSSCPCTHVGKEALMQSKVP</sequence>
<reference evidence="4 5" key="1">
    <citation type="submission" date="2015-12" db="EMBL/GenBank/DDBJ databases">
        <title>The genome of Folsomia candida.</title>
        <authorList>
            <person name="Faddeeva A."/>
            <person name="Derks M.F."/>
            <person name="Anvar Y."/>
            <person name="Smit S."/>
            <person name="Van Straalen N."/>
            <person name="Roelofs D."/>
        </authorList>
    </citation>
    <scope>NUCLEOTIDE SEQUENCE [LARGE SCALE GENOMIC DNA]</scope>
    <source>
        <strain evidence="4 5">VU population</strain>
        <tissue evidence="4">Whole body</tissue>
    </source>
</reference>
<comment type="subcellular location">
    <subcellularLocation>
        <location evidence="2">Membrane</location>
        <topology evidence="2">Multi-pass membrane protein</topology>
    </subcellularLocation>
</comment>
<feature type="transmembrane region" description="Helical" evidence="3">
    <location>
        <begin position="400"/>
        <end position="421"/>
    </location>
</feature>
<feature type="transmembrane region" description="Helical" evidence="3">
    <location>
        <begin position="46"/>
        <end position="65"/>
    </location>
</feature>
<dbReference type="EMBL" id="LNIX01000014">
    <property type="protein sequence ID" value="OXA46762.1"/>
    <property type="molecule type" value="Genomic_DNA"/>
</dbReference>
<proteinExistence type="inferred from homology"/>
<keyword evidence="5" id="KW-1185">Reference proteome</keyword>
<dbReference type="InterPro" id="IPR002666">
    <property type="entry name" value="Folate_carrier"/>
</dbReference>
<evidence type="ECO:0000313" key="4">
    <source>
        <dbReference type="EMBL" id="OXA46762.1"/>
    </source>
</evidence>
<dbReference type="PANTHER" id="PTHR10686">
    <property type="entry name" value="FOLATE TRANSPORTER"/>
    <property type="match status" value="1"/>
</dbReference>
<dbReference type="GO" id="GO:0005886">
    <property type="term" value="C:plasma membrane"/>
    <property type="evidence" value="ECO:0007669"/>
    <property type="project" value="UniProtKB-UniRule"/>
</dbReference>
<feature type="transmembrane region" description="Helical" evidence="3">
    <location>
        <begin position="270"/>
        <end position="291"/>
    </location>
</feature>
<feature type="transmembrane region" description="Helical" evidence="3">
    <location>
        <begin position="359"/>
        <end position="380"/>
    </location>
</feature>
<feature type="transmembrane region" description="Helical" evidence="3">
    <location>
        <begin position="137"/>
        <end position="155"/>
    </location>
</feature>
<name>A0A226DMJ8_FOLCA</name>
<dbReference type="SUPFAM" id="SSF103473">
    <property type="entry name" value="MFS general substrate transporter"/>
    <property type="match status" value="1"/>
</dbReference>
<dbReference type="AlphaFoldDB" id="A0A226DMJ8"/>
<protein>
    <submittedName>
        <fullName evidence="4">Thiamine transporter 1</fullName>
    </submittedName>
</protein>
<dbReference type="GO" id="GO:0090482">
    <property type="term" value="F:vitamin transmembrane transporter activity"/>
    <property type="evidence" value="ECO:0007669"/>
    <property type="project" value="InterPro"/>
</dbReference>
<dbReference type="OrthoDB" id="18814at2759"/>